<name>A0A814FKG3_9BILA</name>
<evidence type="ECO:0000313" key="1">
    <source>
        <dbReference type="EMBL" id="CAF0982549.1"/>
    </source>
</evidence>
<gene>
    <name evidence="1" type="ORF">JYZ213_LOCUS15005</name>
    <name evidence="2" type="ORF">OXD698_LOCUS5988</name>
</gene>
<dbReference type="EMBL" id="CAJNOG010000127">
    <property type="protein sequence ID" value="CAF0982549.1"/>
    <property type="molecule type" value="Genomic_DNA"/>
</dbReference>
<accession>A0A814FKG3</accession>
<sequence length="186" mass="20993">MCCPIITFGQPHNKISFIQVQTNQQSGQVQIKNVSRSHSFSLLEEQIDRLTQAPIHQDITQPLCDIVEEVEAEKPSPNINNGIGHTKVAILVIDGSIPLGDDPVKVSVEFKRRNIVLIVVAEVDPRYDILYFYRELARSTGGEYMLFEDVSSMWSNVMDALILRIDADLHEITDDAGDLPFDHNLY</sequence>
<dbReference type="InterPro" id="IPR036465">
    <property type="entry name" value="vWFA_dom_sf"/>
</dbReference>
<protein>
    <submittedName>
        <fullName evidence="1">Uncharacterized protein</fullName>
    </submittedName>
</protein>
<proteinExistence type="predicted"/>
<evidence type="ECO:0000313" key="2">
    <source>
        <dbReference type="EMBL" id="CAF3592528.1"/>
    </source>
</evidence>
<dbReference type="EMBL" id="CAJOAZ010000252">
    <property type="protein sequence ID" value="CAF3592528.1"/>
    <property type="molecule type" value="Genomic_DNA"/>
</dbReference>
<dbReference type="Proteomes" id="UP000663844">
    <property type="component" value="Unassembled WGS sequence"/>
</dbReference>
<dbReference type="AlphaFoldDB" id="A0A814FKG3"/>
<evidence type="ECO:0000313" key="3">
    <source>
        <dbReference type="Proteomes" id="UP000663845"/>
    </source>
</evidence>
<comment type="caution">
    <text evidence="1">The sequence shown here is derived from an EMBL/GenBank/DDBJ whole genome shotgun (WGS) entry which is preliminary data.</text>
</comment>
<reference evidence="1" key="1">
    <citation type="submission" date="2021-02" db="EMBL/GenBank/DDBJ databases">
        <authorList>
            <person name="Nowell W R."/>
        </authorList>
    </citation>
    <scope>NUCLEOTIDE SEQUENCE</scope>
</reference>
<dbReference type="SUPFAM" id="SSF53300">
    <property type="entry name" value="vWA-like"/>
    <property type="match status" value="1"/>
</dbReference>
<dbReference type="Proteomes" id="UP000663845">
    <property type="component" value="Unassembled WGS sequence"/>
</dbReference>
<organism evidence="1 3">
    <name type="scientific">Adineta steineri</name>
    <dbReference type="NCBI Taxonomy" id="433720"/>
    <lineage>
        <taxon>Eukaryota</taxon>
        <taxon>Metazoa</taxon>
        <taxon>Spiralia</taxon>
        <taxon>Gnathifera</taxon>
        <taxon>Rotifera</taxon>
        <taxon>Eurotatoria</taxon>
        <taxon>Bdelloidea</taxon>
        <taxon>Adinetida</taxon>
        <taxon>Adinetidae</taxon>
        <taxon>Adineta</taxon>
    </lineage>
</organism>